<organism evidence="1 2">
    <name type="scientific">Stenotrophomonas maltophilia</name>
    <name type="common">Pseudomonas maltophilia</name>
    <name type="synonym">Xanthomonas maltophilia</name>
    <dbReference type="NCBI Taxonomy" id="40324"/>
    <lineage>
        <taxon>Bacteria</taxon>
        <taxon>Pseudomonadati</taxon>
        <taxon>Pseudomonadota</taxon>
        <taxon>Gammaproteobacteria</taxon>
        <taxon>Lysobacterales</taxon>
        <taxon>Lysobacteraceae</taxon>
        <taxon>Stenotrophomonas</taxon>
        <taxon>Stenotrophomonas maltophilia group</taxon>
    </lineage>
</organism>
<dbReference type="AlphaFoldDB" id="A0A246HHT2"/>
<dbReference type="OrthoDB" id="9204516at2"/>
<evidence type="ECO:0000313" key="2">
    <source>
        <dbReference type="Proteomes" id="UP000198157"/>
    </source>
</evidence>
<proteinExistence type="predicted"/>
<dbReference type="Pfam" id="PF04222">
    <property type="entry name" value="DUF416"/>
    <property type="match status" value="1"/>
</dbReference>
<gene>
    <name evidence="1" type="ORF">CEE60_18660</name>
</gene>
<dbReference type="Proteomes" id="UP000198157">
    <property type="component" value="Unassembled WGS sequence"/>
</dbReference>
<reference evidence="1 2" key="1">
    <citation type="submission" date="2017-06" db="EMBL/GenBank/DDBJ databases">
        <authorList>
            <person name="Kim H.J."/>
            <person name="Triplett B.A."/>
        </authorList>
    </citation>
    <scope>NUCLEOTIDE SEQUENCE [LARGE SCALE GENOMIC DNA]</scope>
    <source>
        <strain evidence="1 2">13146</strain>
    </source>
</reference>
<dbReference type="InterPro" id="IPR023381">
    <property type="entry name" value="YP001051499.1-like_dom_sf"/>
</dbReference>
<dbReference type="InterPro" id="IPR007338">
    <property type="entry name" value="DUF416"/>
</dbReference>
<evidence type="ECO:0008006" key="3">
    <source>
        <dbReference type="Google" id="ProtNLM"/>
    </source>
</evidence>
<evidence type="ECO:0000313" key="1">
    <source>
        <dbReference type="EMBL" id="OWQ49813.1"/>
    </source>
</evidence>
<protein>
    <recommendedName>
        <fullName evidence="3">DUF416 family protein</fullName>
    </recommendedName>
</protein>
<name>A0A246HHT2_STEMA</name>
<comment type="caution">
    <text evidence="1">The sequence shown here is derived from an EMBL/GenBank/DDBJ whole genome shotgun (WGS) entry which is preliminary data.</text>
</comment>
<dbReference type="Gene3D" id="1.20.1590.10">
    <property type="entry name" value="YP_001051499.1 domain like"/>
    <property type="match status" value="1"/>
</dbReference>
<sequence>MEEFNAGGLLLRAAKLPAWKQVMFMVYCCERMIPNYRCFSLESHFGDEQTLRQALDGIWAWIETDDLPPDIADIVAACEHQAPDTEMFSSDYTSAALDAAAAIAITASATAIFRSENLLDVASLSRDTVDVFVQLRSGLDANDPSLEETILGSGLMQNELCFQRESLELLSAVTGERASVALGLRPMWSNIAIGSTGCSTR</sequence>
<accession>A0A246HHT2</accession>
<dbReference type="EMBL" id="NIVS01000056">
    <property type="protein sequence ID" value="OWQ49813.1"/>
    <property type="molecule type" value="Genomic_DNA"/>
</dbReference>